<evidence type="ECO:0000313" key="3">
    <source>
        <dbReference type="EMBL" id="CAJ2511909.1"/>
    </source>
</evidence>
<name>A0AAI8VWD6_9PEZI</name>
<evidence type="ECO:0000256" key="2">
    <source>
        <dbReference type="SAM" id="Phobius"/>
    </source>
</evidence>
<sequence>MAGLPESDLDSASSMYSFIRTFGWIWGVTAPGIIFNAVFDQNRHRIPDPALREQVSGGQAYSFARQVHVVRDDYSTAVWSEVTDVYAESLRVIWWFGLAISLLFLLAVGGEKELELRKELETEYGLDDRAKGMEPSSTEIGSEKIGQPAAGA</sequence>
<feature type="transmembrane region" description="Helical" evidence="2">
    <location>
        <begin position="92"/>
        <end position="110"/>
    </location>
</feature>
<feature type="region of interest" description="Disordered" evidence="1">
    <location>
        <begin position="127"/>
        <end position="152"/>
    </location>
</feature>
<keyword evidence="2" id="KW-0472">Membrane</keyword>
<gene>
    <name evidence="3" type="ORF">KHLLAP_LOCUS12377</name>
</gene>
<comment type="caution">
    <text evidence="3">The sequence shown here is derived from an EMBL/GenBank/DDBJ whole genome shotgun (WGS) entry which is preliminary data.</text>
</comment>
<reference evidence="3" key="1">
    <citation type="submission" date="2023-10" db="EMBL/GenBank/DDBJ databases">
        <authorList>
            <person name="Hackl T."/>
        </authorList>
    </citation>
    <scope>NUCLEOTIDE SEQUENCE</scope>
</reference>
<evidence type="ECO:0000256" key="1">
    <source>
        <dbReference type="SAM" id="MobiDB-lite"/>
    </source>
</evidence>
<organism evidence="3 4">
    <name type="scientific">Anthostomella pinea</name>
    <dbReference type="NCBI Taxonomy" id="933095"/>
    <lineage>
        <taxon>Eukaryota</taxon>
        <taxon>Fungi</taxon>
        <taxon>Dikarya</taxon>
        <taxon>Ascomycota</taxon>
        <taxon>Pezizomycotina</taxon>
        <taxon>Sordariomycetes</taxon>
        <taxon>Xylariomycetidae</taxon>
        <taxon>Xylariales</taxon>
        <taxon>Xylariaceae</taxon>
        <taxon>Anthostomella</taxon>
    </lineage>
</organism>
<keyword evidence="4" id="KW-1185">Reference proteome</keyword>
<proteinExistence type="predicted"/>
<dbReference type="Proteomes" id="UP001295740">
    <property type="component" value="Unassembled WGS sequence"/>
</dbReference>
<keyword evidence="2" id="KW-1133">Transmembrane helix</keyword>
<dbReference type="EMBL" id="CAUWAG010000018">
    <property type="protein sequence ID" value="CAJ2511909.1"/>
    <property type="molecule type" value="Genomic_DNA"/>
</dbReference>
<evidence type="ECO:0000313" key="4">
    <source>
        <dbReference type="Proteomes" id="UP001295740"/>
    </source>
</evidence>
<dbReference type="AlphaFoldDB" id="A0AAI8VWD6"/>
<keyword evidence="2" id="KW-0812">Transmembrane</keyword>
<protein>
    <submittedName>
        <fullName evidence="3">Uu.00g075340.m01.CDS01</fullName>
    </submittedName>
</protein>
<accession>A0AAI8VWD6</accession>
<feature type="transmembrane region" description="Helical" evidence="2">
    <location>
        <begin position="21"/>
        <end position="39"/>
    </location>
</feature>